<dbReference type="GO" id="GO:0000722">
    <property type="term" value="P:telomere maintenance via recombination"/>
    <property type="evidence" value="ECO:0007669"/>
    <property type="project" value="TreeGrafter"/>
</dbReference>
<dbReference type="Gene3D" id="1.10.287.1490">
    <property type="match status" value="1"/>
</dbReference>
<dbReference type="GO" id="GO:0000794">
    <property type="term" value="C:condensed nuclear chromosome"/>
    <property type="evidence" value="ECO:0007669"/>
    <property type="project" value="TreeGrafter"/>
</dbReference>
<gene>
    <name evidence="2" type="ORF">Amon01_000787600</name>
</gene>
<dbReference type="GO" id="GO:0030870">
    <property type="term" value="C:Mre11 complex"/>
    <property type="evidence" value="ECO:0007669"/>
    <property type="project" value="TreeGrafter"/>
</dbReference>
<dbReference type="Proteomes" id="UP001165063">
    <property type="component" value="Unassembled WGS sequence"/>
</dbReference>
<dbReference type="PANTHER" id="PTHR18867:SF12">
    <property type="entry name" value="DNA REPAIR PROTEIN RAD50"/>
    <property type="match status" value="1"/>
</dbReference>
<dbReference type="EMBL" id="BSXU01006202">
    <property type="protein sequence ID" value="GMG55804.1"/>
    <property type="molecule type" value="Genomic_DNA"/>
</dbReference>
<feature type="coiled-coil region" evidence="1">
    <location>
        <begin position="4"/>
        <end position="31"/>
    </location>
</feature>
<dbReference type="AlphaFoldDB" id="A0A9W6Z7V5"/>
<proteinExistence type="predicted"/>
<dbReference type="GO" id="GO:0051880">
    <property type="term" value="F:G-quadruplex DNA binding"/>
    <property type="evidence" value="ECO:0007669"/>
    <property type="project" value="TreeGrafter"/>
</dbReference>
<comment type="caution">
    <text evidence="2">The sequence shown here is derived from an EMBL/GenBank/DDBJ whole genome shotgun (WGS) entry which is preliminary data.</text>
</comment>
<reference evidence="2" key="1">
    <citation type="submission" date="2023-04" db="EMBL/GenBank/DDBJ databases">
        <title>Ambrosiozyma monospora NBRC 1965.</title>
        <authorList>
            <person name="Ichikawa N."/>
            <person name="Sato H."/>
            <person name="Tonouchi N."/>
        </authorList>
    </citation>
    <scope>NUCLEOTIDE SEQUENCE</scope>
    <source>
        <strain evidence="2">NBRC 1965</strain>
    </source>
</reference>
<accession>A0A9W6Z7V5</accession>
<name>A0A9W6Z7V5_AMBMO</name>
<evidence type="ECO:0000256" key="1">
    <source>
        <dbReference type="SAM" id="Coils"/>
    </source>
</evidence>
<sequence>MGSIEDINNQINKFNEDVEDISDRITETDKELNKLYQSNQDFERVISKIDALCEKEKSLAQQIDRITSTTKIIHRPAEELQEMLNNSANWLAEKRRDAEVKTKEISLVEGQLSTVRNKFLQNSTKEGQLKAQLEQYKKNQISKTELINSIVAKFEVADASKLEEAMDKYSKRLTENYNKKLAEIQEADEGFNFEITSTREHIASLSQQEKHFLADIQTHKAKKSTLENNLTSIRSNESKLQSYKSKLSQNENELNRIREENKTASIMKQISNCKLEIQGYESKLEEIQSQMASARAHAAILSKVKYLKEFMEDLKRKKEDGIITISDDYRSVFSRSFDFDDEFKMKFDSKVGEVTQLYDMSFKKIDEYKENVRKVSDELNRVTESRKNVVTEYSRIENLLKAIHRQYVKLYEDDISFIEFVTDYSGLLEDTELSHKEDESK</sequence>
<evidence type="ECO:0000313" key="3">
    <source>
        <dbReference type="Proteomes" id="UP001165063"/>
    </source>
</evidence>
<dbReference type="GO" id="GO:0043047">
    <property type="term" value="F:single-stranded telomeric DNA binding"/>
    <property type="evidence" value="ECO:0007669"/>
    <property type="project" value="TreeGrafter"/>
</dbReference>
<dbReference type="GO" id="GO:0006302">
    <property type="term" value="P:double-strand break repair"/>
    <property type="evidence" value="ECO:0007669"/>
    <property type="project" value="TreeGrafter"/>
</dbReference>
<dbReference type="PANTHER" id="PTHR18867">
    <property type="entry name" value="RAD50"/>
    <property type="match status" value="1"/>
</dbReference>
<keyword evidence="1" id="KW-0175">Coiled coil</keyword>
<keyword evidence="3" id="KW-1185">Reference proteome</keyword>
<feature type="coiled-coil region" evidence="1">
    <location>
        <begin position="216"/>
        <end position="297"/>
    </location>
</feature>
<dbReference type="OrthoDB" id="18797at2759"/>
<dbReference type="GO" id="GO:0003691">
    <property type="term" value="F:double-stranded telomeric DNA binding"/>
    <property type="evidence" value="ECO:0007669"/>
    <property type="project" value="TreeGrafter"/>
</dbReference>
<dbReference type="GO" id="GO:0007004">
    <property type="term" value="P:telomere maintenance via telomerase"/>
    <property type="evidence" value="ECO:0007669"/>
    <property type="project" value="TreeGrafter"/>
</dbReference>
<organism evidence="2 3">
    <name type="scientific">Ambrosiozyma monospora</name>
    <name type="common">Yeast</name>
    <name type="synonym">Endomycopsis monosporus</name>
    <dbReference type="NCBI Taxonomy" id="43982"/>
    <lineage>
        <taxon>Eukaryota</taxon>
        <taxon>Fungi</taxon>
        <taxon>Dikarya</taxon>
        <taxon>Ascomycota</taxon>
        <taxon>Saccharomycotina</taxon>
        <taxon>Pichiomycetes</taxon>
        <taxon>Pichiales</taxon>
        <taxon>Pichiaceae</taxon>
        <taxon>Ambrosiozyma</taxon>
    </lineage>
</organism>
<dbReference type="GO" id="GO:0070192">
    <property type="term" value="P:chromosome organization involved in meiotic cell cycle"/>
    <property type="evidence" value="ECO:0007669"/>
    <property type="project" value="TreeGrafter"/>
</dbReference>
<protein>
    <submittedName>
        <fullName evidence="2">Unnamed protein product</fullName>
    </submittedName>
</protein>
<evidence type="ECO:0000313" key="2">
    <source>
        <dbReference type="EMBL" id="GMG55804.1"/>
    </source>
</evidence>